<reference evidence="1" key="1">
    <citation type="submission" date="2022-07" db="EMBL/GenBank/DDBJ databases">
        <title>Complete Genome Sequence of the Radioresistant Bacterium Deinococcus aetherius ST0316, Isolated from the Air Dust collected in Lower Stratosphere above Japan.</title>
        <authorList>
            <person name="Satoh K."/>
            <person name="Hagiwara K."/>
            <person name="Katsumata K."/>
            <person name="Kubo A."/>
            <person name="Yokobori S."/>
            <person name="Yamagishi A."/>
            <person name="Oono Y."/>
            <person name="Narumi I."/>
        </authorList>
    </citation>
    <scope>NUCLEOTIDE SEQUENCE</scope>
    <source>
        <strain evidence="1">ST0316</strain>
        <plasmid evidence="1">pDAETH-2</plasmid>
    </source>
</reference>
<dbReference type="EMBL" id="AP026562">
    <property type="protein sequence ID" value="BDP44476.1"/>
    <property type="molecule type" value="Genomic_DNA"/>
</dbReference>
<keyword evidence="2" id="KW-1185">Reference proteome</keyword>
<organism evidence="1 2">
    <name type="scientific">Deinococcus aetherius</name>
    <dbReference type="NCBI Taxonomy" id="200252"/>
    <lineage>
        <taxon>Bacteria</taxon>
        <taxon>Thermotogati</taxon>
        <taxon>Deinococcota</taxon>
        <taxon>Deinococci</taxon>
        <taxon>Deinococcales</taxon>
        <taxon>Deinococcaceae</taxon>
        <taxon>Deinococcus</taxon>
    </lineage>
</organism>
<sequence>MTDRAKARAARLAALLNEDGTVTPAEELPEGLLVEAGEDLEAIYLEVLTAETIGEGLHAVRVESGLETPKVLARRGLTKGRLSQLENPDLNPQLSTITRQADALEYDVTIVFTPRDKARRVVQVKVSGSADSV</sequence>
<name>A0ABM8AKX5_9DEIO</name>
<proteinExistence type="predicted"/>
<dbReference type="RefSeq" id="WP_264778306.1">
    <property type="nucleotide sequence ID" value="NZ_AP026562.1"/>
</dbReference>
<dbReference type="Proteomes" id="UP001064971">
    <property type="component" value="Plasmid pDAETH-2"/>
</dbReference>
<protein>
    <submittedName>
        <fullName evidence="1">Uncharacterized protein</fullName>
    </submittedName>
</protein>
<keyword evidence="1" id="KW-0614">Plasmid</keyword>
<accession>A0ABM8AKX5</accession>
<dbReference type="Gene3D" id="1.10.260.40">
    <property type="entry name" value="lambda repressor-like DNA-binding domains"/>
    <property type="match status" value="1"/>
</dbReference>
<geneLocation type="plasmid" evidence="1 2">
    <name>pDAETH-2</name>
</geneLocation>
<dbReference type="SUPFAM" id="SSF47413">
    <property type="entry name" value="lambda repressor-like DNA-binding domains"/>
    <property type="match status" value="1"/>
</dbReference>
<evidence type="ECO:0000313" key="2">
    <source>
        <dbReference type="Proteomes" id="UP001064971"/>
    </source>
</evidence>
<gene>
    <name evidence="1" type="ORF">DAETH_44450</name>
</gene>
<dbReference type="InterPro" id="IPR010982">
    <property type="entry name" value="Lambda_DNA-bd_dom_sf"/>
</dbReference>
<evidence type="ECO:0000313" key="1">
    <source>
        <dbReference type="EMBL" id="BDP44476.1"/>
    </source>
</evidence>